<evidence type="ECO:0000259" key="1">
    <source>
        <dbReference type="Pfam" id="PF00425"/>
    </source>
</evidence>
<feature type="domain" description="Chorismate-utilising enzyme C-terminal" evidence="1">
    <location>
        <begin position="201"/>
        <end position="452"/>
    </location>
</feature>
<dbReference type="PANTHER" id="PTHR11236">
    <property type="entry name" value="AMINOBENZOATE/ANTHRANILATE SYNTHASE"/>
    <property type="match status" value="1"/>
</dbReference>
<feature type="domain" description="Anthranilate synthase component I N-terminal" evidence="2">
    <location>
        <begin position="45"/>
        <end position="150"/>
    </location>
</feature>
<dbReference type="SUPFAM" id="SSF56322">
    <property type="entry name" value="ADC synthase"/>
    <property type="match status" value="1"/>
</dbReference>
<dbReference type="GO" id="GO:0000162">
    <property type="term" value="P:L-tryptophan biosynthetic process"/>
    <property type="evidence" value="ECO:0007669"/>
    <property type="project" value="TreeGrafter"/>
</dbReference>
<dbReference type="Pfam" id="PF04715">
    <property type="entry name" value="Anth_synt_I_N"/>
    <property type="match status" value="1"/>
</dbReference>
<protein>
    <submittedName>
        <fullName evidence="3">Anthranilate synthase component I family protein</fullName>
    </submittedName>
</protein>
<dbReference type="PRINTS" id="PR00095">
    <property type="entry name" value="ANTSNTHASEI"/>
</dbReference>
<keyword evidence="4" id="KW-1185">Reference proteome</keyword>
<dbReference type="Gene3D" id="3.60.120.10">
    <property type="entry name" value="Anthranilate synthase"/>
    <property type="match status" value="1"/>
</dbReference>
<dbReference type="Pfam" id="PF00425">
    <property type="entry name" value="Chorismate_bind"/>
    <property type="match status" value="1"/>
</dbReference>
<reference evidence="3 4" key="1">
    <citation type="submission" date="2020-10" db="EMBL/GenBank/DDBJ databases">
        <title>Complete genome sequence of Paludibaculum fermentans P105T, a facultatively anaerobic acidobacterium capable of dissimilatory Fe(III) reduction.</title>
        <authorList>
            <person name="Dedysh S.N."/>
            <person name="Beletsky A.V."/>
            <person name="Kulichevskaya I.S."/>
            <person name="Mardanov A.V."/>
            <person name="Ravin N.V."/>
        </authorList>
    </citation>
    <scope>NUCLEOTIDE SEQUENCE [LARGE SCALE GENOMIC DNA]</scope>
    <source>
        <strain evidence="3 4">P105</strain>
    </source>
</reference>
<dbReference type="EMBL" id="CP063849">
    <property type="protein sequence ID" value="QOY89037.1"/>
    <property type="molecule type" value="Genomic_DNA"/>
</dbReference>
<dbReference type="KEGG" id="pfer:IRI77_03500"/>
<sequence>MTWWGRPDDGAGRALVERLRGVLPAPAEAETRAVKLGSNVDSLLVAEALRGEPGFLWLDCAGAASRLFTDPLVTLEVKNGELTARGAGGVIRVEAGGFDVLEAALEAWAGPGGALLVGYLGYDLAAELERLPALPPDPDRVPDLHLALYDAHWRHEAGEWTYVSTEAWRARNVVEPPSKAGEAPAGPLSSGPVTSLPGAAGFEDAVRRTVDRIYAGELFQTNLCRRLEAPLADVAVWPLYRRLREVNPARFGAYVPLGAGRAVLSNSPELYLRVEGGRVSSSPIKGTRPRGATPEENVRMEAELTDSVKDRAELAMIVDVVRNDLARVCEPGSVVVEAHAELMRLPTLTHTVSTVSGLLRGGIGGLLRASFPPASISGAPKIHAMEVAMAEEQRRRGPCMGSIGWISMDGRAELSVAIRTAVVAGGRVRYETGCGITAQSDPAQELAETRHKARAFLSALGCGERE</sequence>
<evidence type="ECO:0000313" key="3">
    <source>
        <dbReference type="EMBL" id="QOY89037.1"/>
    </source>
</evidence>
<name>A0A7S7NSL9_PALFE</name>
<dbReference type="InterPro" id="IPR005801">
    <property type="entry name" value="ADC_synthase"/>
</dbReference>
<dbReference type="RefSeq" id="WP_194450699.1">
    <property type="nucleotide sequence ID" value="NZ_CP063849.1"/>
</dbReference>
<dbReference type="InterPro" id="IPR015890">
    <property type="entry name" value="Chorismate_C"/>
</dbReference>
<proteinExistence type="predicted"/>
<dbReference type="PANTHER" id="PTHR11236:SF9">
    <property type="entry name" value="ANTHRANILATE SYNTHASE COMPONENT 1"/>
    <property type="match status" value="1"/>
</dbReference>
<dbReference type="InterPro" id="IPR019999">
    <property type="entry name" value="Anth_synth_I-like"/>
</dbReference>
<evidence type="ECO:0000313" key="4">
    <source>
        <dbReference type="Proteomes" id="UP000593892"/>
    </source>
</evidence>
<dbReference type="Proteomes" id="UP000593892">
    <property type="component" value="Chromosome"/>
</dbReference>
<gene>
    <name evidence="3" type="ORF">IRI77_03500</name>
</gene>
<organism evidence="3 4">
    <name type="scientific">Paludibaculum fermentans</name>
    <dbReference type="NCBI Taxonomy" id="1473598"/>
    <lineage>
        <taxon>Bacteria</taxon>
        <taxon>Pseudomonadati</taxon>
        <taxon>Acidobacteriota</taxon>
        <taxon>Terriglobia</taxon>
        <taxon>Bryobacterales</taxon>
        <taxon>Bryobacteraceae</taxon>
        <taxon>Paludibaculum</taxon>
    </lineage>
</organism>
<dbReference type="AlphaFoldDB" id="A0A7S7NSL9"/>
<dbReference type="InterPro" id="IPR006805">
    <property type="entry name" value="Anth_synth_I_N"/>
</dbReference>
<evidence type="ECO:0000259" key="2">
    <source>
        <dbReference type="Pfam" id="PF04715"/>
    </source>
</evidence>
<accession>A0A7S7NSL9</accession>